<dbReference type="Gene3D" id="1.10.10.10">
    <property type="entry name" value="Winged helix-like DNA-binding domain superfamily/Winged helix DNA-binding domain"/>
    <property type="match status" value="1"/>
</dbReference>
<protein>
    <recommendedName>
        <fullName evidence="7">Plectin/eS10 N-terminal domain-containing protein</fullName>
    </recommendedName>
</protein>
<dbReference type="InterPro" id="IPR036388">
    <property type="entry name" value="WH-like_DNA-bd_sf"/>
</dbReference>
<evidence type="ECO:0000256" key="6">
    <source>
        <dbReference type="SAM" id="MobiDB-lite"/>
    </source>
</evidence>
<dbReference type="PANTHER" id="PTHR12146">
    <property type="entry name" value="40S RIBOSOMAL PROTEIN S10"/>
    <property type="match status" value="1"/>
</dbReference>
<keyword evidence="3" id="KW-0963">Cytoplasm</keyword>
<dbReference type="InterPro" id="IPR037447">
    <property type="entry name" value="Ribosomal_eS10"/>
</dbReference>
<keyword evidence="9" id="KW-1185">Reference proteome</keyword>
<feature type="compositionally biased region" description="Gly residues" evidence="6">
    <location>
        <begin position="194"/>
        <end position="214"/>
    </location>
</feature>
<feature type="domain" description="Plectin/eS10 N-terminal" evidence="7">
    <location>
        <begin position="60"/>
        <end position="152"/>
    </location>
</feature>
<comment type="caution">
    <text evidence="8">The sequence shown here is derived from an EMBL/GenBank/DDBJ whole genome shotgun (WGS) entry which is preliminary data.</text>
</comment>
<evidence type="ECO:0000256" key="3">
    <source>
        <dbReference type="ARBA" id="ARBA00022490"/>
    </source>
</evidence>
<keyword evidence="5" id="KW-0687">Ribonucleoprotein</keyword>
<reference evidence="8 9" key="1">
    <citation type="submission" date="2024-02" db="EMBL/GenBank/DDBJ databases">
        <authorList>
            <person name="Daric V."/>
            <person name="Darras S."/>
        </authorList>
    </citation>
    <scope>NUCLEOTIDE SEQUENCE [LARGE SCALE GENOMIC DNA]</scope>
</reference>
<gene>
    <name evidence="8" type="ORF">CVLEPA_LOCUS5258</name>
</gene>
<evidence type="ECO:0000256" key="5">
    <source>
        <dbReference type="ARBA" id="ARBA00023274"/>
    </source>
</evidence>
<evidence type="ECO:0000313" key="8">
    <source>
        <dbReference type="EMBL" id="CAK8675714.1"/>
    </source>
</evidence>
<organism evidence="8 9">
    <name type="scientific">Clavelina lepadiformis</name>
    <name type="common">Light-bulb sea squirt</name>
    <name type="synonym">Ascidia lepadiformis</name>
    <dbReference type="NCBI Taxonomy" id="159417"/>
    <lineage>
        <taxon>Eukaryota</taxon>
        <taxon>Metazoa</taxon>
        <taxon>Chordata</taxon>
        <taxon>Tunicata</taxon>
        <taxon>Ascidiacea</taxon>
        <taxon>Aplousobranchia</taxon>
        <taxon>Clavelinidae</taxon>
        <taxon>Clavelina</taxon>
    </lineage>
</organism>
<dbReference type="PANTHER" id="PTHR12146:SF0">
    <property type="entry name" value="RIBOSOMAL PROTEIN S10"/>
    <property type="match status" value="1"/>
</dbReference>
<name>A0ABP0F7L4_CLALP</name>
<dbReference type="EMBL" id="CAWYQH010000024">
    <property type="protein sequence ID" value="CAK8675714.1"/>
    <property type="molecule type" value="Genomic_DNA"/>
</dbReference>
<sequence>MHDSVLKSPLPKPCIFFEMVALFYSLHILLRRPTHVLFRLKLSVCRNLVQGSVKIYNMLMPKKHRVLIYELLFREGVLLAEKNRFNPKHKELEPILNVEVISVCKSLKSRGYVEENYTWRHYYWKLTNEGIQYLRDFLHLPPEIVPATLKRQTRTADVRPQRPKVDEPRRAYQNDRDAYRQGPGGPDKKAEAGAGVGGFEFRGGFGRGRGAPPQ</sequence>
<evidence type="ECO:0000313" key="9">
    <source>
        <dbReference type="Proteomes" id="UP001642483"/>
    </source>
</evidence>
<dbReference type="Proteomes" id="UP001642483">
    <property type="component" value="Unassembled WGS sequence"/>
</dbReference>
<feature type="region of interest" description="Disordered" evidence="6">
    <location>
        <begin position="152"/>
        <end position="214"/>
    </location>
</feature>
<evidence type="ECO:0000259" key="7">
    <source>
        <dbReference type="Pfam" id="PF03501"/>
    </source>
</evidence>
<feature type="compositionally biased region" description="Basic and acidic residues" evidence="6">
    <location>
        <begin position="154"/>
        <end position="179"/>
    </location>
</feature>
<accession>A0ABP0F7L4</accession>
<proteinExistence type="inferred from homology"/>
<comment type="subcellular location">
    <subcellularLocation>
        <location evidence="1">Cytoplasm</location>
    </subcellularLocation>
</comment>
<evidence type="ECO:0000256" key="4">
    <source>
        <dbReference type="ARBA" id="ARBA00022980"/>
    </source>
</evidence>
<dbReference type="Pfam" id="PF03501">
    <property type="entry name" value="S10_plectin"/>
    <property type="match status" value="1"/>
</dbReference>
<dbReference type="InterPro" id="IPR005326">
    <property type="entry name" value="Plectin_eS10_N"/>
</dbReference>
<evidence type="ECO:0000256" key="2">
    <source>
        <dbReference type="ARBA" id="ARBA00007278"/>
    </source>
</evidence>
<comment type="similarity">
    <text evidence="2">Belongs to the eukaryotic ribosomal protein eS10 family.</text>
</comment>
<evidence type="ECO:0000256" key="1">
    <source>
        <dbReference type="ARBA" id="ARBA00004496"/>
    </source>
</evidence>
<keyword evidence="4" id="KW-0689">Ribosomal protein</keyword>